<keyword evidence="2" id="KW-1133">Transmembrane helix</keyword>
<evidence type="ECO:0000256" key="1">
    <source>
        <dbReference type="SAM" id="MobiDB-lite"/>
    </source>
</evidence>
<sequence length="165" mass="18668">MSLKQLLEDPAYQSLSIEERKLLLKKLQAEYEESIKQQAAETAAHWQQQLKKVAIGAAVGIAVLAAVQWFLSKKKKQKHPTLPPESLAQQAVQMPIYTPMPKQKKAWHYFWDYLQKEAGHLLAHELSKQIRKFAEQTIHPKTNGHGVSQNTSPSERGAESPGSTY</sequence>
<accession>A0A846MPN9</accession>
<keyword evidence="2" id="KW-0472">Membrane</keyword>
<evidence type="ECO:0000256" key="2">
    <source>
        <dbReference type="SAM" id="Phobius"/>
    </source>
</evidence>
<gene>
    <name evidence="3" type="ORF">FHS56_000915</name>
</gene>
<feature type="region of interest" description="Disordered" evidence="1">
    <location>
        <begin position="138"/>
        <end position="165"/>
    </location>
</feature>
<name>A0A846MPN9_9BACT</name>
<feature type="transmembrane region" description="Helical" evidence="2">
    <location>
        <begin position="53"/>
        <end position="71"/>
    </location>
</feature>
<evidence type="ECO:0000313" key="4">
    <source>
        <dbReference type="Proteomes" id="UP000537126"/>
    </source>
</evidence>
<protein>
    <submittedName>
        <fullName evidence="3">Negative regulator of sigma E activity</fullName>
    </submittedName>
</protein>
<keyword evidence="2" id="KW-0812">Transmembrane</keyword>
<dbReference type="AlphaFoldDB" id="A0A846MPN9"/>
<organism evidence="3 4">
    <name type="scientific">Thermonema lapsum</name>
    <dbReference type="NCBI Taxonomy" id="28195"/>
    <lineage>
        <taxon>Bacteria</taxon>
        <taxon>Pseudomonadati</taxon>
        <taxon>Bacteroidota</taxon>
        <taxon>Cytophagia</taxon>
        <taxon>Cytophagales</taxon>
        <taxon>Thermonemataceae</taxon>
        <taxon>Thermonema</taxon>
    </lineage>
</organism>
<dbReference type="EMBL" id="JAASRN010000001">
    <property type="protein sequence ID" value="NIK73429.1"/>
    <property type="molecule type" value="Genomic_DNA"/>
</dbReference>
<comment type="caution">
    <text evidence="3">The sequence shown here is derived from an EMBL/GenBank/DDBJ whole genome shotgun (WGS) entry which is preliminary data.</text>
</comment>
<reference evidence="3 4" key="1">
    <citation type="submission" date="2020-03" db="EMBL/GenBank/DDBJ databases">
        <title>Genomic Encyclopedia of Type Strains, Phase IV (KMG-IV): sequencing the most valuable type-strain genomes for metagenomic binning, comparative biology and taxonomic classification.</title>
        <authorList>
            <person name="Goeker M."/>
        </authorList>
    </citation>
    <scope>NUCLEOTIDE SEQUENCE [LARGE SCALE GENOMIC DNA]</scope>
    <source>
        <strain evidence="3 4">DSM 5718</strain>
    </source>
</reference>
<dbReference type="RefSeq" id="WP_166918668.1">
    <property type="nucleotide sequence ID" value="NZ_JAASRN010000001.1"/>
</dbReference>
<feature type="compositionally biased region" description="Polar residues" evidence="1">
    <location>
        <begin position="145"/>
        <end position="154"/>
    </location>
</feature>
<keyword evidence="4" id="KW-1185">Reference proteome</keyword>
<proteinExistence type="predicted"/>
<dbReference type="Proteomes" id="UP000537126">
    <property type="component" value="Unassembled WGS sequence"/>
</dbReference>
<evidence type="ECO:0000313" key="3">
    <source>
        <dbReference type="EMBL" id="NIK73429.1"/>
    </source>
</evidence>